<name>A0ABD1DKT1_CULPP</name>
<dbReference type="Proteomes" id="UP001562425">
    <property type="component" value="Unassembled WGS sequence"/>
</dbReference>
<gene>
    <name evidence="1" type="ORF">pipiens_007774</name>
</gene>
<reference evidence="1 2" key="1">
    <citation type="submission" date="2024-05" db="EMBL/GenBank/DDBJ databases">
        <title>Culex pipiens pipiens assembly and annotation.</title>
        <authorList>
            <person name="Alout H."/>
            <person name="Durand T."/>
        </authorList>
    </citation>
    <scope>NUCLEOTIDE SEQUENCE [LARGE SCALE GENOMIC DNA]</scope>
    <source>
        <strain evidence="1">HA-2024</strain>
        <tissue evidence="1">Whole body</tissue>
    </source>
</reference>
<dbReference type="EMBL" id="JBEHCU010005380">
    <property type="protein sequence ID" value="KAL1400024.1"/>
    <property type="molecule type" value="Genomic_DNA"/>
</dbReference>
<protein>
    <submittedName>
        <fullName evidence="1">Uncharacterized protein</fullName>
    </submittedName>
</protein>
<evidence type="ECO:0000313" key="2">
    <source>
        <dbReference type="Proteomes" id="UP001562425"/>
    </source>
</evidence>
<comment type="caution">
    <text evidence="1">The sequence shown here is derived from an EMBL/GenBank/DDBJ whole genome shotgun (WGS) entry which is preliminary data.</text>
</comment>
<dbReference type="AlphaFoldDB" id="A0ABD1DKT1"/>
<accession>A0ABD1DKT1</accession>
<organism evidence="1 2">
    <name type="scientific">Culex pipiens pipiens</name>
    <name type="common">Northern house mosquito</name>
    <dbReference type="NCBI Taxonomy" id="38569"/>
    <lineage>
        <taxon>Eukaryota</taxon>
        <taxon>Metazoa</taxon>
        <taxon>Ecdysozoa</taxon>
        <taxon>Arthropoda</taxon>
        <taxon>Hexapoda</taxon>
        <taxon>Insecta</taxon>
        <taxon>Pterygota</taxon>
        <taxon>Neoptera</taxon>
        <taxon>Endopterygota</taxon>
        <taxon>Diptera</taxon>
        <taxon>Nematocera</taxon>
        <taxon>Culicoidea</taxon>
        <taxon>Culicidae</taxon>
        <taxon>Culicinae</taxon>
        <taxon>Culicini</taxon>
        <taxon>Culex</taxon>
        <taxon>Culex</taxon>
    </lineage>
</organism>
<evidence type="ECO:0000313" key="1">
    <source>
        <dbReference type="EMBL" id="KAL1400024.1"/>
    </source>
</evidence>
<proteinExistence type="predicted"/>
<keyword evidence="2" id="KW-1185">Reference proteome</keyword>
<sequence length="118" mass="13255">MVDMYSSIAVACAVSEHNVTLCRPHCWNVLANSRSIDHTTNAYPLHGITNIVTSFRQKLCSKEYSGRGEPAPVELELDTFFQRPFQGHLHRDSSLSILFILSRGASYRRHLQGRGLPA</sequence>